<dbReference type="AlphaFoldDB" id="A0A921Q5M4"/>
<protein>
    <recommendedName>
        <fullName evidence="2">Myb/SANT-like domain-containing protein</fullName>
    </recommendedName>
</protein>
<feature type="region of interest" description="Disordered" evidence="1">
    <location>
        <begin position="252"/>
        <end position="340"/>
    </location>
</feature>
<gene>
    <name evidence="3" type="ORF">BDA96_10G269800</name>
</gene>
<dbReference type="PANTHER" id="PTHR47069">
    <property type="match status" value="1"/>
</dbReference>
<dbReference type="InterPro" id="IPR024752">
    <property type="entry name" value="Myb/SANT-like_dom"/>
</dbReference>
<proteinExistence type="predicted"/>
<dbReference type="Proteomes" id="UP000807115">
    <property type="component" value="Chromosome 10"/>
</dbReference>
<comment type="caution">
    <text evidence="3">The sequence shown here is derived from an EMBL/GenBank/DDBJ whole genome shotgun (WGS) entry which is preliminary data.</text>
</comment>
<reference evidence="3" key="2">
    <citation type="submission" date="2020-10" db="EMBL/GenBank/DDBJ databases">
        <authorList>
            <person name="Cooper E.A."/>
            <person name="Brenton Z.W."/>
            <person name="Flinn B.S."/>
            <person name="Jenkins J."/>
            <person name="Shu S."/>
            <person name="Flowers D."/>
            <person name="Luo F."/>
            <person name="Wang Y."/>
            <person name="Xia P."/>
            <person name="Barry K."/>
            <person name="Daum C."/>
            <person name="Lipzen A."/>
            <person name="Yoshinaga Y."/>
            <person name="Schmutz J."/>
            <person name="Saski C."/>
            <person name="Vermerris W."/>
            <person name="Kresovich S."/>
        </authorList>
    </citation>
    <scope>NUCLEOTIDE SEQUENCE</scope>
</reference>
<sequence length="431" mass="47204">MGLGQPVPPRSATRSLNFIPPRRVDSPLPDGCPFQPSSSWIPWLPSGSGGGVSSPGGYGHFEPPAAPGMTFVPDGSGGRRPAVGAGSARMGRAPRSRGARPGGEEVLPGTDGFRYPVLKHKGSWDPVRLRVFIDVYHAQIKNGNYNKGVMSVAGWRDIKHRYFLATGLVHEKDQFTSKLQDLKAEWRICKALRKASGLGGSGNTIEADDAWWERETKGKKALMKIRDQGMSDYIGQLDDIFEGWTVDGSTAYRPGTGAETGAIPLDDSDDEAQDDQQQDVPTLGSQGYVTPGSQGYGTPGSQGRKRPSSSSPSVSSPSKKTKSSTARSWETHQREANDIERQKVNLFGSILEMQHKRNERHQHKRVSLTKEEKVEKAYDIALGMGISAHTKTSFFAMRKICHSEVELAIFLSCKDDEARWIIINENLPVDD</sequence>
<dbReference type="PANTHER" id="PTHR47069:SF11">
    <property type="entry name" value="OS04G0275550 PROTEIN"/>
    <property type="match status" value="1"/>
</dbReference>
<feature type="compositionally biased region" description="Basic and acidic residues" evidence="1">
    <location>
        <begin position="329"/>
        <end position="340"/>
    </location>
</feature>
<feature type="compositionally biased region" description="Polar residues" evidence="1">
    <location>
        <begin position="283"/>
        <end position="293"/>
    </location>
</feature>
<feature type="region of interest" description="Disordered" evidence="1">
    <location>
        <begin position="77"/>
        <end position="106"/>
    </location>
</feature>
<dbReference type="EMBL" id="CM027689">
    <property type="protein sequence ID" value="KAG0515341.1"/>
    <property type="molecule type" value="Genomic_DNA"/>
</dbReference>
<evidence type="ECO:0000256" key="1">
    <source>
        <dbReference type="SAM" id="MobiDB-lite"/>
    </source>
</evidence>
<reference evidence="3" key="1">
    <citation type="journal article" date="2019" name="BMC Genomics">
        <title>A new reference genome for Sorghum bicolor reveals high levels of sequence similarity between sweet and grain genotypes: implications for the genetics of sugar metabolism.</title>
        <authorList>
            <person name="Cooper E.A."/>
            <person name="Brenton Z.W."/>
            <person name="Flinn B.S."/>
            <person name="Jenkins J."/>
            <person name="Shu S."/>
            <person name="Flowers D."/>
            <person name="Luo F."/>
            <person name="Wang Y."/>
            <person name="Xia P."/>
            <person name="Barry K."/>
            <person name="Daum C."/>
            <person name="Lipzen A."/>
            <person name="Yoshinaga Y."/>
            <person name="Schmutz J."/>
            <person name="Saski C."/>
            <person name="Vermerris W."/>
            <person name="Kresovich S."/>
        </authorList>
    </citation>
    <scope>NUCLEOTIDE SEQUENCE</scope>
</reference>
<organism evidence="3 4">
    <name type="scientific">Sorghum bicolor</name>
    <name type="common">Sorghum</name>
    <name type="synonym">Sorghum vulgare</name>
    <dbReference type="NCBI Taxonomy" id="4558"/>
    <lineage>
        <taxon>Eukaryota</taxon>
        <taxon>Viridiplantae</taxon>
        <taxon>Streptophyta</taxon>
        <taxon>Embryophyta</taxon>
        <taxon>Tracheophyta</taxon>
        <taxon>Spermatophyta</taxon>
        <taxon>Magnoliopsida</taxon>
        <taxon>Liliopsida</taxon>
        <taxon>Poales</taxon>
        <taxon>Poaceae</taxon>
        <taxon>PACMAD clade</taxon>
        <taxon>Panicoideae</taxon>
        <taxon>Andropogonodae</taxon>
        <taxon>Andropogoneae</taxon>
        <taxon>Sorghinae</taxon>
        <taxon>Sorghum</taxon>
    </lineage>
</organism>
<evidence type="ECO:0000259" key="2">
    <source>
        <dbReference type="Pfam" id="PF12776"/>
    </source>
</evidence>
<feature type="compositionally biased region" description="Low complexity" evidence="1">
    <location>
        <begin position="308"/>
        <end position="328"/>
    </location>
</feature>
<feature type="compositionally biased region" description="Acidic residues" evidence="1">
    <location>
        <begin position="266"/>
        <end position="277"/>
    </location>
</feature>
<feature type="domain" description="Myb/SANT-like" evidence="2">
    <location>
        <begin position="123"/>
        <end position="214"/>
    </location>
</feature>
<name>A0A921Q5M4_SORBI</name>
<evidence type="ECO:0000313" key="3">
    <source>
        <dbReference type="EMBL" id="KAG0515341.1"/>
    </source>
</evidence>
<feature type="region of interest" description="Disordered" evidence="1">
    <location>
        <begin position="1"/>
        <end position="30"/>
    </location>
</feature>
<accession>A0A921Q5M4</accession>
<dbReference type="Pfam" id="PF12776">
    <property type="entry name" value="Myb_DNA-bind_3"/>
    <property type="match status" value="1"/>
</dbReference>
<evidence type="ECO:0000313" key="4">
    <source>
        <dbReference type="Proteomes" id="UP000807115"/>
    </source>
</evidence>